<sequence length="373" mass="38960">MTSISEADAAIDAELDGLELVSAGAAPVGDIVDAADTPCTADEARALIRRAVNAANDFYSAIAELLSRQGHAALGYDSPRQMISQELSGMLVNPRTGKPVSDTHLRRMTRVAWLAWSIAQNTGVDMSELKISERAVRSISAAAAGLDDVDLIDDITARMAEIGPDGPDEVNDIINGALTSYNERREQDVDNDPDLDDGSGEGGEQAAAGRRPAGGGGGDGAGFHADAGGAGGVETEPDSDGHGDGEAAAPADAQPAAPRPAASLTEIFDTGLPDGVEASVSDSEVYSVLSHMRTAADVRRVLADITRIHALLPEITKIRKQVPHIIDAIDDDELAAIETELRSTDSAVEWAAEARQVISDGLEEVQIRLDEAI</sequence>
<protein>
    <recommendedName>
        <fullName evidence="4">DUF222 domain-containing protein</fullName>
    </recommendedName>
</protein>
<evidence type="ECO:0000313" key="2">
    <source>
        <dbReference type="EMBL" id="MFC0313596.1"/>
    </source>
</evidence>
<dbReference type="EMBL" id="JBHLWV010000006">
    <property type="protein sequence ID" value="MFC0313596.1"/>
    <property type="molecule type" value="Genomic_DNA"/>
</dbReference>
<feature type="compositionally biased region" description="Gly residues" evidence="1">
    <location>
        <begin position="212"/>
        <end position="221"/>
    </location>
</feature>
<dbReference type="Proteomes" id="UP001589783">
    <property type="component" value="Unassembled WGS sequence"/>
</dbReference>
<dbReference type="RefSeq" id="WP_382360068.1">
    <property type="nucleotide sequence ID" value="NZ_JBHLWV010000006.1"/>
</dbReference>
<accession>A0ABV6H3Z2</accession>
<comment type="caution">
    <text evidence="2">The sequence shown here is derived from an EMBL/GenBank/DDBJ whole genome shotgun (WGS) entry which is preliminary data.</text>
</comment>
<proteinExistence type="predicted"/>
<name>A0ABV6H3Z2_9ACTN</name>
<keyword evidence="3" id="KW-1185">Reference proteome</keyword>
<feature type="region of interest" description="Disordered" evidence="1">
    <location>
        <begin position="180"/>
        <end position="261"/>
    </location>
</feature>
<evidence type="ECO:0000313" key="3">
    <source>
        <dbReference type="Proteomes" id="UP001589783"/>
    </source>
</evidence>
<evidence type="ECO:0000256" key="1">
    <source>
        <dbReference type="SAM" id="MobiDB-lite"/>
    </source>
</evidence>
<feature type="compositionally biased region" description="Acidic residues" evidence="1">
    <location>
        <begin position="189"/>
        <end position="199"/>
    </location>
</feature>
<gene>
    <name evidence="2" type="ORF">ACFFJD_01850</name>
</gene>
<organism evidence="2 3">
    <name type="scientific">Gordonia phosphorivorans</name>
    <dbReference type="NCBI Taxonomy" id="1056982"/>
    <lineage>
        <taxon>Bacteria</taxon>
        <taxon>Bacillati</taxon>
        <taxon>Actinomycetota</taxon>
        <taxon>Actinomycetes</taxon>
        <taxon>Mycobacteriales</taxon>
        <taxon>Gordoniaceae</taxon>
        <taxon>Gordonia</taxon>
    </lineage>
</organism>
<evidence type="ECO:0008006" key="4">
    <source>
        <dbReference type="Google" id="ProtNLM"/>
    </source>
</evidence>
<reference evidence="2 3" key="1">
    <citation type="submission" date="2024-09" db="EMBL/GenBank/DDBJ databases">
        <authorList>
            <person name="Sun Q."/>
            <person name="Mori K."/>
        </authorList>
    </citation>
    <scope>NUCLEOTIDE SEQUENCE [LARGE SCALE GENOMIC DNA]</scope>
    <source>
        <strain evidence="2 3">CCM 7957</strain>
    </source>
</reference>
<feature type="compositionally biased region" description="Low complexity" evidence="1">
    <location>
        <begin position="247"/>
        <end position="261"/>
    </location>
</feature>